<keyword evidence="3 7" id="KW-0313">Glucose metabolism</keyword>
<dbReference type="GO" id="GO:0005829">
    <property type="term" value="C:cytosol"/>
    <property type="evidence" value="ECO:0007669"/>
    <property type="project" value="TreeGrafter"/>
</dbReference>
<dbReference type="InterPro" id="IPR001282">
    <property type="entry name" value="G6P_DH"/>
</dbReference>
<feature type="binding site" evidence="7">
    <location>
        <position position="233"/>
    </location>
    <ligand>
        <name>substrate</name>
    </ligand>
</feature>
<name>A0A4D6XN57_9GAMM</name>
<evidence type="ECO:0000313" key="8">
    <source>
        <dbReference type="EMBL" id="WAI17538.1"/>
    </source>
</evidence>
<accession>A0A4D6XN57</accession>
<feature type="binding site" evidence="7">
    <location>
        <position position="343"/>
    </location>
    <ligand>
        <name>substrate</name>
    </ligand>
</feature>
<dbReference type="PIRSF" id="PIRSF000110">
    <property type="entry name" value="G6PD"/>
    <property type="match status" value="1"/>
</dbReference>
<evidence type="ECO:0000256" key="5">
    <source>
        <dbReference type="ARBA" id="ARBA00023002"/>
    </source>
</evidence>
<reference evidence="8" key="1">
    <citation type="submission" date="2022-11" db="EMBL/GenBank/DDBJ databases">
        <title>The whole genome sequencing of pests is an important tool to study the evolution of the plant-insect interaction and insecticide resistance.</title>
        <authorList>
            <person name="Kananovich Y."/>
        </authorList>
    </citation>
    <scope>NUCLEOTIDE SEQUENCE</scope>
    <source>
        <strain evidence="8">BSU_Aph_2016</strain>
    </source>
</reference>
<dbReference type="GO" id="GO:0006006">
    <property type="term" value="P:glucose metabolic process"/>
    <property type="evidence" value="ECO:0007669"/>
    <property type="project" value="UniProtKB-KW"/>
</dbReference>
<dbReference type="RefSeq" id="WP_158360616.1">
    <property type="nucleotide sequence ID" value="NZ_CP034897.1"/>
</dbReference>
<dbReference type="Pfam" id="PF02781">
    <property type="entry name" value="G6PD_C"/>
    <property type="match status" value="1"/>
</dbReference>
<keyword evidence="6 7" id="KW-0119">Carbohydrate metabolism</keyword>
<feature type="binding site" evidence="7">
    <location>
        <position position="176"/>
    </location>
    <ligand>
        <name>substrate</name>
    </ligand>
</feature>
<feature type="binding site" evidence="7">
    <location>
        <position position="49"/>
    </location>
    <ligand>
        <name>NADP(+)</name>
        <dbReference type="ChEBI" id="CHEBI:58349"/>
    </ligand>
</feature>
<dbReference type="PANTHER" id="PTHR23429">
    <property type="entry name" value="GLUCOSE-6-PHOSPHATE 1-DEHYDROGENASE G6PD"/>
    <property type="match status" value="1"/>
</dbReference>
<dbReference type="OrthoDB" id="9802739at2"/>
<dbReference type="EC" id="1.1.1.49" evidence="7"/>
<dbReference type="GO" id="GO:0004345">
    <property type="term" value="F:glucose-6-phosphate dehydrogenase activity"/>
    <property type="evidence" value="ECO:0007669"/>
    <property type="project" value="UniProtKB-UniRule"/>
</dbReference>
<dbReference type="InterPro" id="IPR022674">
    <property type="entry name" value="G6P_DH_NAD-bd"/>
</dbReference>
<proteinExistence type="inferred from homology"/>
<comment type="pathway">
    <text evidence="1 7">Carbohydrate degradation; pentose phosphate pathway; D-ribulose 5-phosphate from D-glucose 6-phosphate (oxidative stage): step 1/3.</text>
</comment>
<comment type="function">
    <text evidence="7">Catalyzes the oxidation of glucose 6-phosphate to 6-phosphogluconolactone.</text>
</comment>
<dbReference type="GO" id="GO:0009051">
    <property type="term" value="P:pentose-phosphate shunt, oxidative branch"/>
    <property type="evidence" value="ECO:0007669"/>
    <property type="project" value="TreeGrafter"/>
</dbReference>
<feature type="binding site" evidence="7">
    <location>
        <position position="180"/>
    </location>
    <ligand>
        <name>substrate</name>
    </ligand>
</feature>
<gene>
    <name evidence="7 8" type="primary">zwf</name>
    <name evidence="8" type="ORF">OWM53_01635</name>
</gene>
<evidence type="ECO:0000313" key="9">
    <source>
        <dbReference type="Proteomes" id="UP001163441"/>
    </source>
</evidence>
<evidence type="ECO:0000256" key="3">
    <source>
        <dbReference type="ARBA" id="ARBA00022526"/>
    </source>
</evidence>
<dbReference type="SUPFAM" id="SSF55347">
    <property type="entry name" value="Glyceraldehyde-3-phosphate dehydrogenase-like, C-terminal domain"/>
    <property type="match status" value="1"/>
</dbReference>
<feature type="binding site" evidence="7">
    <location>
        <begin position="91"/>
        <end position="92"/>
    </location>
    <ligand>
        <name>NADP(+)</name>
        <dbReference type="ChEBI" id="CHEBI:58349"/>
    </ligand>
</feature>
<dbReference type="PROSITE" id="PS00069">
    <property type="entry name" value="G6P_DEHYDROGENASE"/>
    <property type="match status" value="1"/>
</dbReference>
<dbReference type="EMBL" id="CP113403">
    <property type="protein sequence ID" value="WAI17538.1"/>
    <property type="molecule type" value="Genomic_DNA"/>
</dbReference>
<evidence type="ECO:0000256" key="4">
    <source>
        <dbReference type="ARBA" id="ARBA00022857"/>
    </source>
</evidence>
<protein>
    <recommendedName>
        <fullName evidence="7">Glucose-6-phosphate 1-dehydrogenase</fullName>
        <shortName evidence="7">G6PD</shortName>
        <ecNumber evidence="7">1.1.1.49</ecNumber>
    </recommendedName>
</protein>
<feature type="active site" description="Proton acceptor" evidence="7">
    <location>
        <position position="238"/>
    </location>
</feature>
<dbReference type="Gene3D" id="3.40.50.720">
    <property type="entry name" value="NAD(P)-binding Rossmann-like Domain"/>
    <property type="match status" value="1"/>
</dbReference>
<dbReference type="NCBIfam" id="TIGR00871">
    <property type="entry name" value="zwf"/>
    <property type="match status" value="1"/>
</dbReference>
<evidence type="ECO:0000256" key="1">
    <source>
        <dbReference type="ARBA" id="ARBA00004937"/>
    </source>
</evidence>
<dbReference type="PRINTS" id="PR00079">
    <property type="entry name" value="G6PDHDRGNASE"/>
</dbReference>
<feature type="binding site" evidence="7">
    <location>
        <position position="338"/>
    </location>
    <ligand>
        <name>substrate</name>
    </ligand>
</feature>
<dbReference type="HAMAP" id="MF_00966">
    <property type="entry name" value="G6PD"/>
    <property type="match status" value="1"/>
</dbReference>
<comment type="catalytic activity">
    <reaction evidence="7">
        <text>D-glucose 6-phosphate + NADP(+) = 6-phospho-D-glucono-1,5-lactone + NADPH + H(+)</text>
        <dbReference type="Rhea" id="RHEA:15841"/>
        <dbReference type="ChEBI" id="CHEBI:15378"/>
        <dbReference type="ChEBI" id="CHEBI:57783"/>
        <dbReference type="ChEBI" id="CHEBI:57955"/>
        <dbReference type="ChEBI" id="CHEBI:58349"/>
        <dbReference type="ChEBI" id="CHEBI:61548"/>
        <dbReference type="EC" id="1.1.1.49"/>
    </reaction>
</comment>
<dbReference type="Gene3D" id="3.30.360.10">
    <property type="entry name" value="Dihydrodipicolinate Reductase, domain 2"/>
    <property type="match status" value="1"/>
</dbReference>
<comment type="caution">
    <text evidence="7">Lacks conserved residue(s) required for the propagation of feature annotation.</text>
</comment>
<sequence>MITKTTQACDFVIFGAKGDLARRKLLPALYKLEKFEKMHPNTRIIGAGRANWTKEEYIEIVKIAIKNFLKEEINEKIWSKLSSRLHFFNLDVYKELHFIKLKKMLTQTKNIIIYYCAVPPSAFNAIFKGLGKVSLNLFPARIIIEKPLGICLKTCKKINDQISKYFLESQIFRIDHYLGKESILNLFSLRFANLMFFNNWNNKIIDHVQITVSEEVGIENRWNYFDEMGQTRDMVQNHLLQILSIIAMDQPKDISSKHIQNEKINILRALKTIDLNNINTKTVRGQYTAGNIHGKKVPAYLEENGANPKSQTETFVCIKVELKNDKWLNVPFYLRTGKRLAHKYSEIVIVFKNMPINLFKKYNNHVSQNKLIIRLDPNESIKIDFLKKISGLNEIYELTDNRIQSNISVKTDQNQIDTIDAYERLLLETMKGSQSLFVCRKEAEEAWKWIDPIIDAWKQNKKNILQLYAAGTWGPKNSDEIITKDGRHWHKFD</sequence>
<dbReference type="InterPro" id="IPR022675">
    <property type="entry name" value="G6P_DH_C"/>
</dbReference>
<dbReference type="InterPro" id="IPR036291">
    <property type="entry name" value="NAD(P)-bd_dom_sf"/>
</dbReference>
<dbReference type="Pfam" id="PF00479">
    <property type="entry name" value="G6PD_N"/>
    <property type="match status" value="1"/>
</dbReference>
<evidence type="ECO:0000256" key="7">
    <source>
        <dbReference type="HAMAP-Rule" id="MF_00966"/>
    </source>
</evidence>
<dbReference type="InterPro" id="IPR019796">
    <property type="entry name" value="G6P_DH_AS"/>
</dbReference>
<organism evidence="8 9">
    <name type="scientific">Buchnera aphidicola</name>
    <name type="common">Aphis craccivora</name>
    <dbReference type="NCBI Taxonomy" id="466616"/>
    <lineage>
        <taxon>Bacteria</taxon>
        <taxon>Pseudomonadati</taxon>
        <taxon>Pseudomonadota</taxon>
        <taxon>Gammaproteobacteria</taxon>
        <taxon>Enterobacterales</taxon>
        <taxon>Erwiniaceae</taxon>
        <taxon>Buchnera</taxon>
    </lineage>
</organism>
<feature type="binding site" evidence="7">
    <location>
        <position position="214"/>
    </location>
    <ligand>
        <name>substrate</name>
    </ligand>
</feature>
<keyword evidence="5 7" id="KW-0560">Oxidoreductase</keyword>
<dbReference type="SUPFAM" id="SSF51735">
    <property type="entry name" value="NAD(P)-binding Rossmann-fold domains"/>
    <property type="match status" value="1"/>
</dbReference>
<comment type="similarity">
    <text evidence="2 7">Belongs to the glucose-6-phosphate dehydrogenase family.</text>
</comment>
<dbReference type="Proteomes" id="UP001163441">
    <property type="component" value="Chromosome"/>
</dbReference>
<dbReference type="PANTHER" id="PTHR23429:SF0">
    <property type="entry name" value="GLUCOSE-6-PHOSPHATE 1-DEHYDROGENASE"/>
    <property type="match status" value="1"/>
</dbReference>
<dbReference type="GO" id="GO:0050661">
    <property type="term" value="F:NADP binding"/>
    <property type="evidence" value="ECO:0007669"/>
    <property type="project" value="UniProtKB-UniRule"/>
</dbReference>
<feature type="binding site" evidence="7">
    <location>
        <position position="146"/>
    </location>
    <ligand>
        <name>NADP(+)</name>
        <dbReference type="ChEBI" id="CHEBI:58349"/>
    </ligand>
</feature>
<evidence type="ECO:0000256" key="6">
    <source>
        <dbReference type="ARBA" id="ARBA00023277"/>
    </source>
</evidence>
<dbReference type="AlphaFoldDB" id="A0A4D6XN57"/>
<evidence type="ECO:0000256" key="2">
    <source>
        <dbReference type="ARBA" id="ARBA00009975"/>
    </source>
</evidence>
<keyword evidence="4 7" id="KW-0521">NADP</keyword>